<dbReference type="EMBL" id="BMXP01000011">
    <property type="protein sequence ID" value="GGW95010.1"/>
    <property type="molecule type" value="Genomic_DNA"/>
</dbReference>
<dbReference type="GO" id="GO:0006631">
    <property type="term" value="P:fatty acid metabolic process"/>
    <property type="evidence" value="ECO:0007669"/>
    <property type="project" value="UniProtKB-KW"/>
</dbReference>
<keyword evidence="7" id="KW-1185">Reference proteome</keyword>
<evidence type="ECO:0000313" key="7">
    <source>
        <dbReference type="Proteomes" id="UP000631300"/>
    </source>
</evidence>
<dbReference type="Pfam" id="PF00378">
    <property type="entry name" value="ECH_1"/>
    <property type="match status" value="1"/>
</dbReference>
<dbReference type="Proteomes" id="UP000631300">
    <property type="component" value="Unassembled WGS sequence"/>
</dbReference>
<dbReference type="PANTHER" id="PTHR43149">
    <property type="entry name" value="ENOYL-COA HYDRATASE"/>
    <property type="match status" value="1"/>
</dbReference>
<evidence type="ECO:0000256" key="3">
    <source>
        <dbReference type="ARBA" id="ARBA00022832"/>
    </source>
</evidence>
<dbReference type="NCBIfam" id="NF004794">
    <property type="entry name" value="PRK06142.1"/>
    <property type="match status" value="1"/>
</dbReference>
<dbReference type="Gene3D" id="3.90.226.10">
    <property type="entry name" value="2-enoyl-CoA Hydratase, Chain A, domain 1"/>
    <property type="match status" value="1"/>
</dbReference>
<proteinExistence type="inferred from homology"/>
<dbReference type="AlphaFoldDB" id="A0A918JR22"/>
<evidence type="ECO:0000256" key="4">
    <source>
        <dbReference type="ARBA" id="ARBA00023098"/>
    </source>
</evidence>
<keyword evidence="5" id="KW-0413">Isomerase</keyword>
<reference evidence="6" key="2">
    <citation type="submission" date="2020-09" db="EMBL/GenBank/DDBJ databases">
        <authorList>
            <person name="Sun Q."/>
            <person name="Kim S."/>
        </authorList>
    </citation>
    <scope>NUCLEOTIDE SEQUENCE</scope>
    <source>
        <strain evidence="6">KCTC 22164</strain>
    </source>
</reference>
<evidence type="ECO:0000256" key="1">
    <source>
        <dbReference type="ARBA" id="ARBA00005005"/>
    </source>
</evidence>
<dbReference type="FunFam" id="1.10.12.10:FF:000004">
    <property type="entry name" value="Delta3,5-delta2,4-dienoyl-CoA isomerase"/>
    <property type="match status" value="1"/>
</dbReference>
<accession>A0A918JR22</accession>
<dbReference type="InterPro" id="IPR001753">
    <property type="entry name" value="Enoyl-CoA_hydra/iso"/>
</dbReference>
<evidence type="ECO:0000256" key="2">
    <source>
        <dbReference type="ARBA" id="ARBA00005254"/>
    </source>
</evidence>
<keyword evidence="3" id="KW-0276">Fatty acid metabolism</keyword>
<organism evidence="6 7">
    <name type="scientific">Alteromonas halophila</name>
    <dbReference type="NCBI Taxonomy" id="516698"/>
    <lineage>
        <taxon>Bacteria</taxon>
        <taxon>Pseudomonadati</taxon>
        <taxon>Pseudomonadota</taxon>
        <taxon>Gammaproteobacteria</taxon>
        <taxon>Alteromonadales</taxon>
        <taxon>Alteromonadaceae</taxon>
        <taxon>Alteromonas/Salinimonas group</taxon>
        <taxon>Alteromonas</taxon>
    </lineage>
</organism>
<comment type="pathway">
    <text evidence="1">Lipid metabolism; fatty acid beta-oxidation.</text>
</comment>
<keyword evidence="4" id="KW-0443">Lipid metabolism</keyword>
<dbReference type="SUPFAM" id="SSF52096">
    <property type="entry name" value="ClpP/crotonase"/>
    <property type="match status" value="1"/>
</dbReference>
<reference evidence="6" key="1">
    <citation type="journal article" date="2014" name="Int. J. Syst. Evol. Microbiol.">
        <title>Complete genome sequence of Corynebacterium casei LMG S-19264T (=DSM 44701T), isolated from a smear-ripened cheese.</title>
        <authorList>
            <consortium name="US DOE Joint Genome Institute (JGI-PGF)"/>
            <person name="Walter F."/>
            <person name="Albersmeier A."/>
            <person name="Kalinowski J."/>
            <person name="Ruckert C."/>
        </authorList>
    </citation>
    <scope>NUCLEOTIDE SEQUENCE</scope>
    <source>
        <strain evidence="6">KCTC 22164</strain>
    </source>
</reference>
<dbReference type="InterPro" id="IPR014748">
    <property type="entry name" value="Enoyl-CoA_hydra_C"/>
</dbReference>
<dbReference type="CDD" id="cd06558">
    <property type="entry name" value="crotonase-like"/>
    <property type="match status" value="1"/>
</dbReference>
<comment type="similarity">
    <text evidence="2">Belongs to the enoyl-CoA hydratase/isomerase family.</text>
</comment>
<sequence length="294" mass="32504">MTTQADAIKRHYETLSLRVDEQIGYIQLCRPESLNSMIPAFWFELPEAVHALDAHGDVRAIVISSTGKHFSAGMDLSVFMDMAKSFQADPARRAEKMRRQVLELQDSLSSLEKVRVPVLAAVQGGAIGGAVDLLCACDMRYATRDAYFTVKETQLGMTADLGTLQRLPKLIPVGLAKELAYTGRNFGASEALQAGFLNQVFDDQQQMLDAVKGIARQIAANSPMAVSGTKQMINYALEHSTAQSLEYMATWQSGMFQMEDVQQAMQAQKQRQAPSYAPLFGMQSDIRAMHKQND</sequence>
<dbReference type="RefSeq" id="WP_189408092.1">
    <property type="nucleotide sequence ID" value="NZ_BMXP01000011.1"/>
</dbReference>
<dbReference type="GO" id="GO:0016853">
    <property type="term" value="F:isomerase activity"/>
    <property type="evidence" value="ECO:0007669"/>
    <property type="project" value="UniProtKB-KW"/>
</dbReference>
<name>A0A918JR22_9ALTE</name>
<dbReference type="Gene3D" id="1.10.12.10">
    <property type="entry name" value="Lyase 2-enoyl-coa Hydratase, Chain A, domain 2"/>
    <property type="match status" value="1"/>
</dbReference>
<evidence type="ECO:0000256" key="5">
    <source>
        <dbReference type="ARBA" id="ARBA00023235"/>
    </source>
</evidence>
<gene>
    <name evidence="6" type="ORF">GCM10007391_31560</name>
</gene>
<evidence type="ECO:0000313" key="6">
    <source>
        <dbReference type="EMBL" id="GGW95010.1"/>
    </source>
</evidence>
<dbReference type="InterPro" id="IPR029045">
    <property type="entry name" value="ClpP/crotonase-like_dom_sf"/>
</dbReference>
<dbReference type="InterPro" id="IPR045002">
    <property type="entry name" value="Ech1-like"/>
</dbReference>
<protein>
    <submittedName>
        <fullName evidence="6">Enoyl-CoA hydratase</fullName>
    </submittedName>
</protein>
<dbReference type="PANTHER" id="PTHR43149:SF3">
    <property type="entry name" value="DELTA(3,5)-DELTA(2,4)-DIENOYL-COA ISOMERASE, PEROXISOMAL-LIKE"/>
    <property type="match status" value="1"/>
</dbReference>
<comment type="caution">
    <text evidence="6">The sequence shown here is derived from an EMBL/GenBank/DDBJ whole genome shotgun (WGS) entry which is preliminary data.</text>
</comment>